<evidence type="ECO:0000313" key="3">
    <source>
        <dbReference type="Proteomes" id="UP000681720"/>
    </source>
</evidence>
<reference evidence="2" key="1">
    <citation type="submission" date="2021-02" db="EMBL/GenBank/DDBJ databases">
        <authorList>
            <person name="Nowell W R."/>
        </authorList>
    </citation>
    <scope>NUCLEOTIDE SEQUENCE</scope>
</reference>
<accession>A0A8S3B8H8</accession>
<dbReference type="AlphaFoldDB" id="A0A8S3B8H8"/>
<sequence>DRLNDTDDEPSSPTPPKQKQQTGLFNDFFLEI</sequence>
<feature type="compositionally biased region" description="Acidic residues" evidence="1">
    <location>
        <begin position="1"/>
        <end position="10"/>
    </location>
</feature>
<organism evidence="2 3">
    <name type="scientific">Rotaria magnacalcarata</name>
    <dbReference type="NCBI Taxonomy" id="392030"/>
    <lineage>
        <taxon>Eukaryota</taxon>
        <taxon>Metazoa</taxon>
        <taxon>Spiralia</taxon>
        <taxon>Gnathifera</taxon>
        <taxon>Rotifera</taxon>
        <taxon>Eurotatoria</taxon>
        <taxon>Bdelloidea</taxon>
        <taxon>Philodinida</taxon>
        <taxon>Philodinidae</taxon>
        <taxon>Rotaria</taxon>
    </lineage>
</organism>
<feature type="non-terminal residue" evidence="2">
    <location>
        <position position="1"/>
    </location>
</feature>
<dbReference type="EMBL" id="CAJOBJ010147483">
    <property type="protein sequence ID" value="CAF4790689.1"/>
    <property type="molecule type" value="Genomic_DNA"/>
</dbReference>
<gene>
    <name evidence="2" type="ORF">GIL414_LOCUS46737</name>
</gene>
<protein>
    <submittedName>
        <fullName evidence="2">Uncharacterized protein</fullName>
    </submittedName>
</protein>
<evidence type="ECO:0000256" key="1">
    <source>
        <dbReference type="SAM" id="MobiDB-lite"/>
    </source>
</evidence>
<dbReference type="Proteomes" id="UP000681720">
    <property type="component" value="Unassembled WGS sequence"/>
</dbReference>
<proteinExistence type="predicted"/>
<name>A0A8S3B8H8_9BILA</name>
<comment type="caution">
    <text evidence="2">The sequence shown here is derived from an EMBL/GenBank/DDBJ whole genome shotgun (WGS) entry which is preliminary data.</text>
</comment>
<evidence type="ECO:0000313" key="2">
    <source>
        <dbReference type="EMBL" id="CAF4790689.1"/>
    </source>
</evidence>
<feature type="region of interest" description="Disordered" evidence="1">
    <location>
        <begin position="1"/>
        <end position="27"/>
    </location>
</feature>